<dbReference type="RefSeq" id="WP_175547472.1">
    <property type="nucleotide sequence ID" value="NZ_FQWT01000001.1"/>
</dbReference>
<evidence type="ECO:0000313" key="2">
    <source>
        <dbReference type="Proteomes" id="UP000184047"/>
    </source>
</evidence>
<reference evidence="2" key="1">
    <citation type="submission" date="2016-11" db="EMBL/GenBank/DDBJ databases">
        <authorList>
            <person name="Varghese N."/>
            <person name="Submissions S."/>
        </authorList>
    </citation>
    <scope>NUCLEOTIDE SEQUENCE [LARGE SCALE GENOMIC DNA]</scope>
    <source>
        <strain evidence="2">DSM 19055</strain>
    </source>
</reference>
<gene>
    <name evidence="1" type="ORF">SAMN05421866_0574</name>
</gene>
<sequence length="58" mass="6431">MKKKLESLKLKKFKMQKVKGGGPLDPVTGFDPYTYGPGNTYNGTYYVTDTVQTDINPG</sequence>
<dbReference type="EMBL" id="FQWT01000001">
    <property type="protein sequence ID" value="SHG47890.1"/>
    <property type="molecule type" value="Genomic_DNA"/>
</dbReference>
<proteinExistence type="predicted"/>
<keyword evidence="2" id="KW-1185">Reference proteome</keyword>
<organism evidence="1 2">
    <name type="scientific">Chryseobacterium oranimense</name>
    <dbReference type="NCBI Taxonomy" id="421058"/>
    <lineage>
        <taxon>Bacteria</taxon>
        <taxon>Pseudomonadati</taxon>
        <taxon>Bacteroidota</taxon>
        <taxon>Flavobacteriia</taxon>
        <taxon>Flavobacteriales</taxon>
        <taxon>Weeksellaceae</taxon>
        <taxon>Chryseobacterium group</taxon>
        <taxon>Chryseobacterium</taxon>
    </lineage>
</organism>
<dbReference type="STRING" id="421058.SAMN05421866_0574"/>
<dbReference type="AlphaFoldDB" id="A0A1M5K5P1"/>
<protein>
    <submittedName>
        <fullName evidence="1">Uncharacterized protein</fullName>
    </submittedName>
</protein>
<accession>A0A1M5K5P1</accession>
<name>A0A1M5K5P1_9FLAO</name>
<evidence type="ECO:0000313" key="1">
    <source>
        <dbReference type="EMBL" id="SHG47890.1"/>
    </source>
</evidence>
<dbReference type="Proteomes" id="UP000184047">
    <property type="component" value="Unassembled WGS sequence"/>
</dbReference>